<protein>
    <recommendedName>
        <fullName evidence="5">3-isopropylmalate dehydratase</fullName>
        <ecNumber evidence="5">4.2.1.33</ecNumber>
    </recommendedName>
</protein>
<dbReference type="PANTHER" id="PTHR43822:SF9">
    <property type="entry name" value="3-ISOPROPYLMALATE DEHYDRATASE"/>
    <property type="match status" value="1"/>
</dbReference>
<comment type="pathway">
    <text evidence="4">Amino-acid biosynthesis; L-leucine biosynthesis; L-leucine from 3-methyl-2-oxobutanoate: step 2/4.</text>
</comment>
<comment type="function">
    <text evidence="3">Catalyzes the isomerization between 2-isopropylmalate and 3-isopropylmalate, via the formation of 2-isopropylmaleate.</text>
</comment>
<dbReference type="GO" id="GO:0016853">
    <property type="term" value="F:isomerase activity"/>
    <property type="evidence" value="ECO:0007669"/>
    <property type="project" value="UniProtKB-KW"/>
</dbReference>
<dbReference type="SUPFAM" id="SSF53732">
    <property type="entry name" value="Aconitase iron-sulfur domain"/>
    <property type="match status" value="1"/>
</dbReference>
<evidence type="ECO:0000256" key="12">
    <source>
        <dbReference type="ARBA" id="ARBA00023239"/>
    </source>
</evidence>
<proteinExistence type="predicted"/>
<reference evidence="15 16" key="1">
    <citation type="submission" date="2015-09" db="EMBL/GenBank/DDBJ databases">
        <title>Draft genome sequence of Kouleothrix aurantiaca JCM 19913.</title>
        <authorList>
            <person name="Hemp J."/>
        </authorList>
    </citation>
    <scope>NUCLEOTIDE SEQUENCE [LARGE SCALE GENOMIC DNA]</scope>
    <source>
        <strain evidence="15 16">COM-B</strain>
    </source>
</reference>
<evidence type="ECO:0000256" key="3">
    <source>
        <dbReference type="ARBA" id="ARBA00002695"/>
    </source>
</evidence>
<dbReference type="PATRIC" id="fig|186479.3.peg.7243"/>
<evidence type="ECO:0000256" key="8">
    <source>
        <dbReference type="ARBA" id="ARBA00022605"/>
    </source>
</evidence>
<dbReference type="InterPro" id="IPR050067">
    <property type="entry name" value="IPM_dehydratase_rel_enz"/>
</dbReference>
<evidence type="ECO:0000256" key="13">
    <source>
        <dbReference type="ARBA" id="ARBA00023304"/>
    </source>
</evidence>
<comment type="caution">
    <text evidence="15">The sequence shown here is derived from an EMBL/GenBank/DDBJ whole genome shotgun (WGS) entry which is preliminary data.</text>
</comment>
<dbReference type="GO" id="GO:0003861">
    <property type="term" value="F:3-isopropylmalate dehydratase activity"/>
    <property type="evidence" value="ECO:0007669"/>
    <property type="project" value="UniProtKB-EC"/>
</dbReference>
<keyword evidence="11" id="KW-0411">Iron-sulfur</keyword>
<evidence type="ECO:0000256" key="10">
    <source>
        <dbReference type="ARBA" id="ARBA00023004"/>
    </source>
</evidence>
<keyword evidence="9" id="KW-0479">Metal-binding</keyword>
<keyword evidence="16" id="KW-1185">Reference proteome</keyword>
<organism evidence="15 16">
    <name type="scientific">Kouleothrix aurantiaca</name>
    <dbReference type="NCBI Taxonomy" id="186479"/>
    <lineage>
        <taxon>Bacteria</taxon>
        <taxon>Bacillati</taxon>
        <taxon>Chloroflexota</taxon>
        <taxon>Chloroflexia</taxon>
        <taxon>Chloroflexales</taxon>
        <taxon>Roseiflexineae</taxon>
        <taxon>Roseiflexaceae</taxon>
        <taxon>Kouleothrix</taxon>
    </lineage>
</organism>
<evidence type="ECO:0000256" key="2">
    <source>
        <dbReference type="ARBA" id="ARBA00001966"/>
    </source>
</evidence>
<evidence type="ECO:0000256" key="6">
    <source>
        <dbReference type="ARBA" id="ARBA00022430"/>
    </source>
</evidence>
<dbReference type="PRINTS" id="PR00415">
    <property type="entry name" value="ACONITASE"/>
</dbReference>
<dbReference type="GO" id="GO:0009098">
    <property type="term" value="P:L-leucine biosynthetic process"/>
    <property type="evidence" value="ECO:0007669"/>
    <property type="project" value="UniProtKB-KW"/>
</dbReference>
<evidence type="ECO:0000259" key="14">
    <source>
        <dbReference type="Pfam" id="PF00330"/>
    </source>
</evidence>
<feature type="non-terminal residue" evidence="15">
    <location>
        <position position="172"/>
    </location>
</feature>
<dbReference type="PANTHER" id="PTHR43822">
    <property type="entry name" value="HOMOACONITASE, MITOCHONDRIAL-RELATED"/>
    <property type="match status" value="1"/>
</dbReference>
<comment type="catalytic activity">
    <reaction evidence="1">
        <text>(2R,3S)-3-isopropylmalate = (2S)-2-isopropylmalate</text>
        <dbReference type="Rhea" id="RHEA:32287"/>
        <dbReference type="ChEBI" id="CHEBI:1178"/>
        <dbReference type="ChEBI" id="CHEBI:35121"/>
        <dbReference type="EC" id="4.2.1.33"/>
    </reaction>
</comment>
<dbReference type="AlphaFoldDB" id="A0A0P9F918"/>
<keyword evidence="8" id="KW-0028">Amino-acid biosynthesis</keyword>
<evidence type="ECO:0000256" key="1">
    <source>
        <dbReference type="ARBA" id="ARBA00000491"/>
    </source>
</evidence>
<comment type="cofactor">
    <cofactor evidence="2">
        <name>[4Fe-4S] cluster</name>
        <dbReference type="ChEBI" id="CHEBI:49883"/>
    </cofactor>
</comment>
<dbReference type="Proteomes" id="UP000050509">
    <property type="component" value="Unassembled WGS sequence"/>
</dbReference>
<sequence>MSTPKTLFEKIWETHIVRPETTDTPAVLYIDLHLIHEVTSPQAFTELRERGLKVRRPDHTLATMDHSTPTTPRGPDGIIPVIDPQAIAQLGQLERNCAEFGIPLFTLGTINQGIVHVIGPEQGLTQPGMTIVCGDSHTSTHGAFGALAFGIGTSEVAHVLATQCLIQRKPKT</sequence>
<dbReference type="InterPro" id="IPR001030">
    <property type="entry name" value="Acoase/IPM_deHydtase_lsu_aba"/>
</dbReference>
<feature type="domain" description="Aconitase/3-isopropylmalate dehydratase large subunit alpha/beta/alpha" evidence="14">
    <location>
        <begin position="9"/>
        <end position="172"/>
    </location>
</feature>
<gene>
    <name evidence="15" type="ORF">SE17_11735</name>
</gene>
<dbReference type="Gene3D" id="3.30.499.10">
    <property type="entry name" value="Aconitase, domain 3"/>
    <property type="match status" value="1"/>
</dbReference>
<name>A0A0P9F918_9CHLR</name>
<dbReference type="InterPro" id="IPR015931">
    <property type="entry name" value="Acnase/IPM_dHydase_lsu_aba_1/3"/>
</dbReference>
<keyword evidence="10" id="KW-0408">Iron</keyword>
<keyword evidence="12 15" id="KW-0456">Lyase</keyword>
<dbReference type="InterPro" id="IPR036008">
    <property type="entry name" value="Aconitase_4Fe-4S_dom"/>
</dbReference>
<evidence type="ECO:0000313" key="15">
    <source>
        <dbReference type="EMBL" id="KPV53079.1"/>
    </source>
</evidence>
<keyword evidence="15" id="KW-0413">Isomerase</keyword>
<dbReference type="EC" id="4.2.1.33" evidence="5"/>
<dbReference type="GO" id="GO:0051539">
    <property type="term" value="F:4 iron, 4 sulfur cluster binding"/>
    <property type="evidence" value="ECO:0007669"/>
    <property type="project" value="UniProtKB-KW"/>
</dbReference>
<dbReference type="EMBL" id="LJCR01000349">
    <property type="protein sequence ID" value="KPV53079.1"/>
    <property type="molecule type" value="Genomic_DNA"/>
</dbReference>
<evidence type="ECO:0000256" key="7">
    <source>
        <dbReference type="ARBA" id="ARBA00022485"/>
    </source>
</evidence>
<evidence type="ECO:0000313" key="16">
    <source>
        <dbReference type="Proteomes" id="UP000050509"/>
    </source>
</evidence>
<keyword evidence="6" id="KW-0432">Leucine biosynthesis</keyword>
<dbReference type="GO" id="GO:0046872">
    <property type="term" value="F:metal ion binding"/>
    <property type="evidence" value="ECO:0007669"/>
    <property type="project" value="UniProtKB-KW"/>
</dbReference>
<evidence type="ECO:0000256" key="4">
    <source>
        <dbReference type="ARBA" id="ARBA00004729"/>
    </source>
</evidence>
<evidence type="ECO:0000256" key="9">
    <source>
        <dbReference type="ARBA" id="ARBA00022723"/>
    </source>
</evidence>
<keyword evidence="7" id="KW-0004">4Fe-4S</keyword>
<accession>A0A0P9F918</accession>
<evidence type="ECO:0000256" key="5">
    <source>
        <dbReference type="ARBA" id="ARBA00011998"/>
    </source>
</evidence>
<evidence type="ECO:0000256" key="11">
    <source>
        <dbReference type="ARBA" id="ARBA00023014"/>
    </source>
</evidence>
<keyword evidence="13" id="KW-0100">Branched-chain amino acid biosynthesis</keyword>
<dbReference type="Pfam" id="PF00330">
    <property type="entry name" value="Aconitase"/>
    <property type="match status" value="1"/>
</dbReference>